<gene>
    <name evidence="3" type="primary">LOC111110412</name>
</gene>
<keyword evidence="2" id="KW-1185">Reference proteome</keyword>
<evidence type="ECO:0000313" key="2">
    <source>
        <dbReference type="Proteomes" id="UP000694844"/>
    </source>
</evidence>
<evidence type="ECO:0000313" key="3">
    <source>
        <dbReference type="RefSeq" id="XP_022302613.1"/>
    </source>
</evidence>
<dbReference type="GeneID" id="111110412"/>
<organism evidence="2 3">
    <name type="scientific">Crassostrea virginica</name>
    <name type="common">Eastern oyster</name>
    <dbReference type="NCBI Taxonomy" id="6565"/>
    <lineage>
        <taxon>Eukaryota</taxon>
        <taxon>Metazoa</taxon>
        <taxon>Spiralia</taxon>
        <taxon>Lophotrochozoa</taxon>
        <taxon>Mollusca</taxon>
        <taxon>Bivalvia</taxon>
        <taxon>Autobranchia</taxon>
        <taxon>Pteriomorphia</taxon>
        <taxon>Ostreida</taxon>
        <taxon>Ostreoidea</taxon>
        <taxon>Ostreidae</taxon>
        <taxon>Crassostrea</taxon>
    </lineage>
</organism>
<feature type="compositionally biased region" description="Polar residues" evidence="1">
    <location>
        <begin position="99"/>
        <end position="118"/>
    </location>
</feature>
<feature type="compositionally biased region" description="Basic and acidic residues" evidence="1">
    <location>
        <begin position="41"/>
        <end position="64"/>
    </location>
</feature>
<feature type="compositionally biased region" description="Basic and acidic residues" evidence="1">
    <location>
        <begin position="80"/>
        <end position="95"/>
    </location>
</feature>
<evidence type="ECO:0000256" key="1">
    <source>
        <dbReference type="SAM" id="MobiDB-lite"/>
    </source>
</evidence>
<feature type="region of interest" description="Disordered" evidence="1">
    <location>
        <begin position="25"/>
        <end position="64"/>
    </location>
</feature>
<dbReference type="Proteomes" id="UP000694844">
    <property type="component" value="Chromosome 8"/>
</dbReference>
<sequence length="139" mass="16366">MESQSALEIRVAELESLTCSLKSELRSERKQNESIISRKISSKEQVEDERLQRDSKNSSDMQKEIEALRLEMTKMQYESQKMKEEKEKMYHEKVMNLDQKYNQLQSARQEGTQGSRGRQTTKKRPFHSKSCDHSSHPLN</sequence>
<dbReference type="RefSeq" id="XP_022302613.1">
    <property type="nucleotide sequence ID" value="XM_022446905.1"/>
</dbReference>
<reference evidence="3" key="1">
    <citation type="submission" date="2025-08" db="UniProtKB">
        <authorList>
            <consortium name="RefSeq"/>
        </authorList>
    </citation>
    <scope>IDENTIFICATION</scope>
    <source>
        <tissue evidence="3">Whole sample</tissue>
    </source>
</reference>
<accession>A0A8B8BH70</accession>
<dbReference type="AlphaFoldDB" id="A0A8B8BH70"/>
<feature type="compositionally biased region" description="Basic and acidic residues" evidence="1">
    <location>
        <begin position="129"/>
        <end position="139"/>
    </location>
</feature>
<dbReference type="KEGG" id="cvn:111110412"/>
<proteinExistence type="predicted"/>
<protein>
    <submittedName>
        <fullName evidence="3">Uncharacterized protein LOC111110412</fullName>
    </submittedName>
</protein>
<name>A0A8B8BH70_CRAVI</name>
<feature type="region of interest" description="Disordered" evidence="1">
    <location>
        <begin position="78"/>
        <end position="139"/>
    </location>
</feature>